<feature type="region of interest" description="Disordered" evidence="8">
    <location>
        <begin position="1"/>
        <end position="20"/>
    </location>
</feature>
<keyword evidence="6" id="KW-0663">Pyridoxal phosphate</keyword>
<evidence type="ECO:0000256" key="8">
    <source>
        <dbReference type="SAM" id="MobiDB-lite"/>
    </source>
</evidence>
<comment type="caution">
    <text evidence="10">The sequence shown here is derived from an EMBL/GenBank/DDBJ whole genome shotgun (WGS) entry which is preliminary data.</text>
</comment>
<organism evidence="10 11">
    <name type="scientific">Alsobacter metallidurans</name>
    <dbReference type="NCBI Taxonomy" id="340221"/>
    <lineage>
        <taxon>Bacteria</taxon>
        <taxon>Pseudomonadati</taxon>
        <taxon>Pseudomonadota</taxon>
        <taxon>Alphaproteobacteria</taxon>
        <taxon>Hyphomicrobiales</taxon>
        <taxon>Alsobacteraceae</taxon>
        <taxon>Alsobacter</taxon>
    </lineage>
</organism>
<keyword evidence="11" id="KW-1185">Reference proteome</keyword>
<comment type="cofactor">
    <cofactor evidence="1">
        <name>pyridoxal 5'-phosphate</name>
        <dbReference type="ChEBI" id="CHEBI:597326"/>
    </cofactor>
</comment>
<dbReference type="CDD" id="cd00609">
    <property type="entry name" value="AAT_like"/>
    <property type="match status" value="1"/>
</dbReference>
<evidence type="ECO:0000256" key="1">
    <source>
        <dbReference type="ARBA" id="ARBA00001933"/>
    </source>
</evidence>
<evidence type="ECO:0000259" key="9">
    <source>
        <dbReference type="Pfam" id="PF00155"/>
    </source>
</evidence>
<dbReference type="InterPro" id="IPR015421">
    <property type="entry name" value="PyrdxlP-dep_Trfase_major"/>
</dbReference>
<keyword evidence="4" id="KW-0032">Aminotransferase</keyword>
<dbReference type="Pfam" id="PF00155">
    <property type="entry name" value="Aminotran_1_2"/>
    <property type="match status" value="1"/>
</dbReference>
<dbReference type="GO" id="GO:0006520">
    <property type="term" value="P:amino acid metabolic process"/>
    <property type="evidence" value="ECO:0007669"/>
    <property type="project" value="InterPro"/>
</dbReference>
<evidence type="ECO:0000256" key="3">
    <source>
        <dbReference type="ARBA" id="ARBA00012753"/>
    </source>
</evidence>
<dbReference type="AlphaFoldDB" id="A0A917I3J4"/>
<dbReference type="Gene3D" id="3.40.640.10">
    <property type="entry name" value="Type I PLP-dependent aspartate aminotransferase-like (Major domain)"/>
    <property type="match status" value="1"/>
</dbReference>
<dbReference type="SUPFAM" id="SSF53383">
    <property type="entry name" value="PLP-dependent transferases"/>
    <property type="match status" value="1"/>
</dbReference>
<comment type="similarity">
    <text evidence="2">Belongs to the class-I pyridoxal-phosphate-dependent aminotransferase family.</text>
</comment>
<dbReference type="EMBL" id="BMES01000001">
    <property type="protein sequence ID" value="GGH06947.1"/>
    <property type="molecule type" value="Genomic_DNA"/>
</dbReference>
<dbReference type="PANTHER" id="PTHR46383:SF1">
    <property type="entry name" value="ASPARTATE AMINOTRANSFERASE"/>
    <property type="match status" value="1"/>
</dbReference>
<evidence type="ECO:0000313" key="11">
    <source>
        <dbReference type="Proteomes" id="UP000603912"/>
    </source>
</evidence>
<gene>
    <name evidence="10" type="ORF">GCM10007036_01500</name>
</gene>
<dbReference type="GO" id="GO:0030170">
    <property type="term" value="F:pyridoxal phosphate binding"/>
    <property type="evidence" value="ECO:0007669"/>
    <property type="project" value="InterPro"/>
</dbReference>
<sequence>MAALNPNLLDTGTPPIPEAQGWTRSYTGDRGPLIDLSQAVPGYPPHPEMLARLAAAAGDVRSAGYGSIFGDDALREAYAAHATALYGAPIRPGETAVTAGCNQAFVIALMALAKAGDTVLLPSPWYFNHEMTCRMLGVEARPLPCSAETGFVPDPEAAEALIDDRVKAIVLITPNNPTGAVYPPETLARFAALCRRRNIWLVVDETYRDFLEGAHQRPHGLFAEPGWRDVLIGLYSFSKSYCVPGHRLGAVTAGEAVIAQIGKVLDCIQICPARAGQTALTWAIGALDDWREANRREIAARAAAFRAAFAQLPGWRIDSMGAYFAYVAHPFAGVAAPAVSRRMAERRGVLALPGGFFGAGQDGHLRVAFANADAAAIAELPGRLEGLAV</sequence>
<proteinExistence type="inferred from homology"/>
<feature type="domain" description="Aminotransferase class I/classII large" evidence="9">
    <location>
        <begin position="34"/>
        <end position="380"/>
    </location>
</feature>
<reference evidence="10" key="1">
    <citation type="journal article" date="2014" name="Int. J. Syst. Evol. Microbiol.">
        <title>Complete genome sequence of Corynebacterium casei LMG S-19264T (=DSM 44701T), isolated from a smear-ripened cheese.</title>
        <authorList>
            <consortium name="US DOE Joint Genome Institute (JGI-PGF)"/>
            <person name="Walter F."/>
            <person name="Albersmeier A."/>
            <person name="Kalinowski J."/>
            <person name="Ruckert C."/>
        </authorList>
    </citation>
    <scope>NUCLEOTIDE SEQUENCE</scope>
    <source>
        <strain evidence="10">CGMCC 1.12214</strain>
    </source>
</reference>
<comment type="catalytic activity">
    <reaction evidence="7">
        <text>L-aspartate + 2-oxoglutarate = oxaloacetate + L-glutamate</text>
        <dbReference type="Rhea" id="RHEA:21824"/>
        <dbReference type="ChEBI" id="CHEBI:16452"/>
        <dbReference type="ChEBI" id="CHEBI:16810"/>
        <dbReference type="ChEBI" id="CHEBI:29985"/>
        <dbReference type="ChEBI" id="CHEBI:29991"/>
        <dbReference type="EC" id="2.6.1.1"/>
    </reaction>
</comment>
<dbReference type="InterPro" id="IPR004839">
    <property type="entry name" value="Aminotransferase_I/II_large"/>
</dbReference>
<dbReference type="InterPro" id="IPR050596">
    <property type="entry name" value="AspAT/PAT-like"/>
</dbReference>
<dbReference type="NCBIfam" id="NF005732">
    <property type="entry name" value="PRK07550.1"/>
    <property type="match status" value="1"/>
</dbReference>
<evidence type="ECO:0000256" key="6">
    <source>
        <dbReference type="ARBA" id="ARBA00022898"/>
    </source>
</evidence>
<protein>
    <recommendedName>
        <fullName evidence="3">aspartate transaminase</fullName>
        <ecNumber evidence="3">2.6.1.1</ecNumber>
    </recommendedName>
</protein>
<dbReference type="InterPro" id="IPR015424">
    <property type="entry name" value="PyrdxlP-dep_Trfase"/>
</dbReference>
<name>A0A917I3J4_9HYPH</name>
<reference evidence="10" key="2">
    <citation type="submission" date="2020-09" db="EMBL/GenBank/DDBJ databases">
        <authorList>
            <person name="Sun Q."/>
            <person name="Zhou Y."/>
        </authorList>
    </citation>
    <scope>NUCLEOTIDE SEQUENCE</scope>
    <source>
        <strain evidence="10">CGMCC 1.12214</strain>
    </source>
</reference>
<dbReference type="PANTHER" id="PTHR46383">
    <property type="entry name" value="ASPARTATE AMINOTRANSFERASE"/>
    <property type="match status" value="1"/>
</dbReference>
<evidence type="ECO:0000256" key="7">
    <source>
        <dbReference type="ARBA" id="ARBA00049185"/>
    </source>
</evidence>
<dbReference type="RefSeq" id="WP_188515832.1">
    <property type="nucleotide sequence ID" value="NZ_BMES01000001.1"/>
</dbReference>
<keyword evidence="5" id="KW-0808">Transferase</keyword>
<accession>A0A917I3J4</accession>
<dbReference type="GO" id="GO:0004069">
    <property type="term" value="F:L-aspartate:2-oxoglutarate aminotransferase activity"/>
    <property type="evidence" value="ECO:0007669"/>
    <property type="project" value="UniProtKB-EC"/>
</dbReference>
<evidence type="ECO:0000313" key="10">
    <source>
        <dbReference type="EMBL" id="GGH06947.1"/>
    </source>
</evidence>
<dbReference type="EC" id="2.6.1.1" evidence="3"/>
<dbReference type="Proteomes" id="UP000603912">
    <property type="component" value="Unassembled WGS sequence"/>
</dbReference>
<evidence type="ECO:0000256" key="5">
    <source>
        <dbReference type="ARBA" id="ARBA00022679"/>
    </source>
</evidence>
<evidence type="ECO:0000256" key="2">
    <source>
        <dbReference type="ARBA" id="ARBA00007441"/>
    </source>
</evidence>
<evidence type="ECO:0000256" key="4">
    <source>
        <dbReference type="ARBA" id="ARBA00022576"/>
    </source>
</evidence>